<name>A0A848MK34_9GAMM</name>
<gene>
    <name evidence="1" type="ORF">GW590_06980</name>
</gene>
<organism evidence="1 2">
    <name type="scientific">Rouxiella aceris</name>
    <dbReference type="NCBI Taxonomy" id="2703884"/>
    <lineage>
        <taxon>Bacteria</taxon>
        <taxon>Pseudomonadati</taxon>
        <taxon>Pseudomonadota</taxon>
        <taxon>Gammaproteobacteria</taxon>
        <taxon>Enterobacterales</taxon>
        <taxon>Yersiniaceae</taxon>
        <taxon>Rouxiella</taxon>
    </lineage>
</organism>
<dbReference type="AlphaFoldDB" id="A0A848MK34"/>
<evidence type="ECO:0000313" key="1">
    <source>
        <dbReference type="EMBL" id="NMP26604.1"/>
    </source>
</evidence>
<dbReference type="EMBL" id="JAADJU010000003">
    <property type="protein sequence ID" value="NMP26604.1"/>
    <property type="molecule type" value="Genomic_DNA"/>
</dbReference>
<protein>
    <submittedName>
        <fullName evidence="1">Uncharacterized protein</fullName>
    </submittedName>
</protein>
<dbReference type="RefSeq" id="WP_169402297.1">
    <property type="nucleotide sequence ID" value="NZ_JAADJU010000003.1"/>
</dbReference>
<reference evidence="1 2" key="2">
    <citation type="submission" date="2020-06" db="EMBL/GenBank/DDBJ databases">
        <title>Polyphasic characterization of a Rahnella strain isolated from tree sap.</title>
        <authorList>
            <person name="Kim I.S."/>
        </authorList>
    </citation>
    <scope>NUCLEOTIDE SEQUENCE [LARGE SCALE GENOMIC DNA]</scope>
    <source>
        <strain evidence="1 2">SAP-1</strain>
    </source>
</reference>
<evidence type="ECO:0000313" key="2">
    <source>
        <dbReference type="Proteomes" id="UP000585363"/>
    </source>
</evidence>
<dbReference type="Proteomes" id="UP000585363">
    <property type="component" value="Unassembled WGS sequence"/>
</dbReference>
<comment type="caution">
    <text evidence="1">The sequence shown here is derived from an EMBL/GenBank/DDBJ whole genome shotgun (WGS) entry which is preliminary data.</text>
</comment>
<reference evidence="1 2" key="1">
    <citation type="submission" date="2020-01" db="EMBL/GenBank/DDBJ databases">
        <authorList>
            <person name="Lee S.D."/>
        </authorList>
    </citation>
    <scope>NUCLEOTIDE SEQUENCE [LARGE SCALE GENOMIC DNA]</scope>
    <source>
        <strain evidence="1 2">SAP-1</strain>
    </source>
</reference>
<sequence length="72" mass="8426">MTRDELITQLSLLEVNENSYSLDGLRSSDCTCVVQRDEQWDVCYVERDSPYTIATSSSKEEAYQFVFEQFKK</sequence>
<proteinExistence type="predicted"/>
<accession>A0A848MK34</accession>
<keyword evidence="2" id="KW-1185">Reference proteome</keyword>